<dbReference type="Gene3D" id="1.20.150.30">
    <property type="entry name" value="Zincin-like metallopeptidase, N-terminal domain"/>
    <property type="match status" value="1"/>
</dbReference>
<comment type="caution">
    <text evidence="1">The sequence shown here is derived from an EMBL/GenBank/DDBJ whole genome shotgun (WGS) entry which is preliminary data.</text>
</comment>
<keyword evidence="2" id="KW-1185">Reference proteome</keyword>
<dbReference type="EMBL" id="RFFH01000015">
    <property type="protein sequence ID" value="RMI29284.1"/>
    <property type="molecule type" value="Genomic_DNA"/>
</dbReference>
<dbReference type="AlphaFoldDB" id="A0A3M2KWA5"/>
<organism evidence="1 2">
    <name type="scientific">Nocardia stercoris</name>
    <dbReference type="NCBI Taxonomy" id="2483361"/>
    <lineage>
        <taxon>Bacteria</taxon>
        <taxon>Bacillati</taxon>
        <taxon>Actinomycetota</taxon>
        <taxon>Actinomycetes</taxon>
        <taxon>Mycobacteriales</taxon>
        <taxon>Nocardiaceae</taxon>
        <taxon>Nocardia</taxon>
    </lineage>
</organism>
<dbReference type="NCBIfam" id="TIGR03624">
    <property type="entry name" value="putative hydrolase"/>
    <property type="match status" value="1"/>
</dbReference>
<dbReference type="SUPFAM" id="SSF55486">
    <property type="entry name" value="Metalloproteases ('zincins'), catalytic domain"/>
    <property type="match status" value="1"/>
</dbReference>
<dbReference type="PANTHER" id="PTHR39420:SF1">
    <property type="entry name" value="HYDROLASE"/>
    <property type="match status" value="1"/>
</dbReference>
<dbReference type="GO" id="GO:0016787">
    <property type="term" value="F:hydrolase activity"/>
    <property type="evidence" value="ECO:0007669"/>
    <property type="project" value="UniProtKB-KW"/>
</dbReference>
<dbReference type="InterPro" id="IPR042271">
    <property type="entry name" value="Zinicin_2_N"/>
</dbReference>
<dbReference type="PANTHER" id="PTHR39420">
    <property type="match status" value="1"/>
</dbReference>
<name>A0A3M2KWA5_9NOCA</name>
<gene>
    <name evidence="1" type="ORF">EBN03_26450</name>
</gene>
<evidence type="ECO:0000313" key="2">
    <source>
        <dbReference type="Proteomes" id="UP000279275"/>
    </source>
</evidence>
<dbReference type="InterPro" id="IPR022454">
    <property type="entry name" value="CHP03883_F420-assoc"/>
</dbReference>
<protein>
    <submittedName>
        <fullName evidence="1">Hydrolase</fullName>
    </submittedName>
</protein>
<dbReference type="OrthoDB" id="142939at2"/>
<dbReference type="InterPro" id="IPR018766">
    <property type="entry name" value="Zinicin_2"/>
</dbReference>
<dbReference type="Proteomes" id="UP000279275">
    <property type="component" value="Unassembled WGS sequence"/>
</dbReference>
<keyword evidence="1" id="KW-0378">Hydrolase</keyword>
<dbReference type="RefSeq" id="WP_122190846.1">
    <property type="nucleotide sequence ID" value="NZ_RFFH01000015.1"/>
</dbReference>
<proteinExistence type="predicted"/>
<dbReference type="NCBIfam" id="TIGR03883">
    <property type="entry name" value="DUF2342_F420"/>
    <property type="match status" value="1"/>
</dbReference>
<reference evidence="1 2" key="1">
    <citation type="submission" date="2018-10" db="EMBL/GenBank/DDBJ databases">
        <title>Isolation from cow dung.</title>
        <authorList>
            <person name="Ling L."/>
        </authorList>
    </citation>
    <scope>NUCLEOTIDE SEQUENCE [LARGE SCALE GENOMIC DNA]</scope>
    <source>
        <strain evidence="1 2">NEAU-LL90</strain>
    </source>
</reference>
<sequence>MTGDDRLARRPDDAGRPEEVLVDVETGQLVHRPRPSPLGAVDWDLAARTAVALVPAGPRTSRYSAEQVVGELTSAAVRAEGPVREVSGLADGMPIPPAQIVDRPGWIRAAAGSMSELAGRPEPGGRKPGRAAGLQAGAMLGFLSTAILGQYDPFTGPDGTLLLVAPNIMSVERALGVSPSDFRLWVCLHEVTHRVQFSSSPWLGGYMKNTVDILGDVGDEPVTAMLQRLVADLRERRADRNPPSDDPADRGVIGLLRAAQPPAQREALDRLLVLGTLLEGHADHVMDAVGPAVVPTVTEIRAAFDERRKRAVNPMQRLLRALLGMDAKAAQYVRGKAFVDAVVGRVGTANFNAVWTAPDTLPLPAEIEQPQHWIDRVLG</sequence>
<accession>A0A3M2KWA5</accession>
<evidence type="ECO:0000313" key="1">
    <source>
        <dbReference type="EMBL" id="RMI29284.1"/>
    </source>
</evidence>
<dbReference type="Pfam" id="PF10103">
    <property type="entry name" value="Zincin_2"/>
    <property type="match status" value="1"/>
</dbReference>